<evidence type="ECO:0000313" key="4">
    <source>
        <dbReference type="Proteomes" id="UP000232533"/>
    </source>
</evidence>
<sequence>MSIGKFFFNFPSKIPTRLKETSQENHILQGFQKLVGLIQSKFMPGFKILKFLLLPSLVK</sequence>
<dbReference type="AlphaFoldDB" id="A0A2N0TW95"/>
<proteinExistence type="predicted"/>
<comment type="caution">
    <text evidence="2">The sequence shown here is derived from an EMBL/GenBank/DDBJ whole genome shotgun (WGS) entry which is preliminary data.</text>
</comment>
<dbReference type="Proteomes" id="UP000176009">
    <property type="component" value="Unassembled WGS sequence"/>
</dbReference>
<evidence type="ECO:0000313" key="2">
    <source>
        <dbReference type="EMBL" id="PKD18928.1"/>
    </source>
</evidence>
<accession>A0A2N0TW95</accession>
<reference evidence="2 4" key="1">
    <citation type="submission" date="2015-10" db="EMBL/GenBank/DDBJ databases">
        <title>Draft genome sequence of Salegentibacter salinarum KCTC 12975.</title>
        <authorList>
            <person name="Lin W."/>
            <person name="Zheng Q."/>
        </authorList>
    </citation>
    <scope>NUCLEOTIDE SEQUENCE [LARGE SCALE GENOMIC DNA]</scope>
    <source>
        <strain evidence="2 4">KCTC 12974</strain>
    </source>
</reference>
<organism evidence="2 4">
    <name type="scientific">Salegentibacter salarius</name>
    <dbReference type="NCBI Taxonomy" id="435906"/>
    <lineage>
        <taxon>Bacteria</taxon>
        <taxon>Pseudomonadati</taxon>
        <taxon>Bacteroidota</taxon>
        <taxon>Flavobacteriia</taxon>
        <taxon>Flavobacteriales</taxon>
        <taxon>Flavobacteriaceae</taxon>
        <taxon>Salegentibacter</taxon>
    </lineage>
</organism>
<evidence type="ECO:0000313" key="3">
    <source>
        <dbReference type="Proteomes" id="UP000176009"/>
    </source>
</evidence>
<dbReference type="EMBL" id="LKTR01000019">
    <property type="protein sequence ID" value="PKD18928.1"/>
    <property type="molecule type" value="Genomic_DNA"/>
</dbReference>
<evidence type="ECO:0000313" key="1">
    <source>
        <dbReference type="EMBL" id="OEY72631.1"/>
    </source>
</evidence>
<keyword evidence="3" id="KW-1185">Reference proteome</keyword>
<dbReference type="EMBL" id="MJBR01000016">
    <property type="protein sequence ID" value="OEY72631.1"/>
    <property type="molecule type" value="Genomic_DNA"/>
</dbReference>
<reference evidence="1 3" key="2">
    <citation type="submission" date="2016-09" db="EMBL/GenBank/DDBJ databases">
        <title>Genome Sequence of Salegentibacter salarius,Isolated from a Marine Solar Saltern of the Yellow Sea in South Korea.</title>
        <authorList>
            <person name="Zheng Q."/>
            <person name="Liu Y."/>
        </authorList>
    </citation>
    <scope>NUCLEOTIDE SEQUENCE [LARGE SCALE GENOMIC DNA]</scope>
    <source>
        <strain evidence="1 3">KCTC 12974</strain>
    </source>
</reference>
<protein>
    <submittedName>
        <fullName evidence="2">Uncharacterized protein</fullName>
    </submittedName>
</protein>
<dbReference type="Proteomes" id="UP000232533">
    <property type="component" value="Unassembled WGS sequence"/>
</dbReference>
<gene>
    <name evidence="2" type="ORF">APR40_12025</name>
    <name evidence="1" type="ORF">BHS39_12050</name>
</gene>
<name>A0A2N0TW95_9FLAO</name>